<reference evidence="6 8" key="1">
    <citation type="submission" date="2018-09" db="EMBL/GenBank/DDBJ databases">
        <title>Complete genome sequence of the hydrocarbonoclastic bacterium Alcaligenes aquatilis QD168, isolated from a crude-oil polluted marine sediment of Central Chile.</title>
        <authorList>
            <person name="Duran R.E."/>
            <person name="Barra B."/>
            <person name="Salva-Serra F."/>
            <person name="Mendez V."/>
            <person name="Moore E.R.B."/>
            <person name="Seeger M."/>
        </authorList>
    </citation>
    <scope>NUCLEOTIDE SEQUENCE [LARGE SCALE GENOMIC DNA]</scope>
    <source>
        <strain evidence="6 8">QD168</strain>
    </source>
</reference>
<dbReference type="InterPro" id="IPR013325">
    <property type="entry name" value="RNA_pol_sigma_r2"/>
</dbReference>
<dbReference type="SUPFAM" id="SSF88946">
    <property type="entry name" value="Sigma2 domain of RNA polymerase sigma factors"/>
    <property type="match status" value="1"/>
</dbReference>
<evidence type="ECO:0000313" key="6">
    <source>
        <dbReference type="EMBL" id="AYN21141.1"/>
    </source>
</evidence>
<dbReference type="EMBL" id="CP094619">
    <property type="protein sequence ID" value="UQN34638.1"/>
    <property type="molecule type" value="Genomic_DNA"/>
</dbReference>
<dbReference type="Proteomes" id="UP000831759">
    <property type="component" value="Chromosome"/>
</dbReference>
<dbReference type="Proteomes" id="UP000268070">
    <property type="component" value="Chromosome"/>
</dbReference>
<dbReference type="NCBIfam" id="TIGR02937">
    <property type="entry name" value="sigma70-ECF"/>
    <property type="match status" value="1"/>
</dbReference>
<sequence length="167" mass="18735">MSRFSSSRKTWLVHYHELVKTWTRRSSNSVDGEDVAHDAIAGMLEQDAARISNPRAYLHRSAANSLIQRQKREQPALTIPLQDLSEQDHPVVSGAEEAAYCGQLSEALLAALDELPPVCQQVFSCHRLEGWTVPEIASHLGLSVSSVEKYLTRSMRHLQLKLQQFSS</sequence>
<protein>
    <submittedName>
        <fullName evidence="6">Sigma-70 family RNA polymerase sigma factor</fullName>
    </submittedName>
</protein>
<dbReference type="InterPro" id="IPR013249">
    <property type="entry name" value="RNA_pol_sigma70_r4_t2"/>
</dbReference>
<keyword evidence="2" id="KW-0805">Transcription regulation</keyword>
<keyword evidence="9" id="KW-1185">Reference proteome</keyword>
<dbReference type="CDD" id="cd06171">
    <property type="entry name" value="Sigma70_r4"/>
    <property type="match status" value="1"/>
</dbReference>
<evidence type="ECO:0000256" key="1">
    <source>
        <dbReference type="ARBA" id="ARBA00010641"/>
    </source>
</evidence>
<evidence type="ECO:0000313" key="8">
    <source>
        <dbReference type="Proteomes" id="UP000268070"/>
    </source>
</evidence>
<dbReference type="InterPro" id="IPR013324">
    <property type="entry name" value="RNA_pol_sigma_r3/r4-like"/>
</dbReference>
<dbReference type="GO" id="GO:0006352">
    <property type="term" value="P:DNA-templated transcription initiation"/>
    <property type="evidence" value="ECO:0007669"/>
    <property type="project" value="InterPro"/>
</dbReference>
<gene>
    <name evidence="6" type="ORF">D3M96_11760</name>
    <name evidence="7" type="ORF">MTR80_09940</name>
</gene>
<accession>A0A3G2HW96</accession>
<reference evidence="7 9" key="2">
    <citation type="journal article" date="2022" name="Int. J. Syst. Evol. Microbiol.">
        <title>Characterization of Alcaligenes aquatilis as a novel member of heterotrophic nitrifier-aerobic denitrifier and its performance in treating piggery wastewater.</title>
        <authorList>
            <person name="Cao X."/>
            <person name="Zhao B."/>
            <person name="Wu Y."/>
            <person name="Huang J."/>
            <person name="Wang H."/>
            <person name="Sun X."/>
            <person name="Li S."/>
        </authorList>
    </citation>
    <scope>NUCLEOTIDE SEQUENCE [LARGE SCALE GENOMIC DNA]</scope>
    <source>
        <strain evidence="7 9">AS1</strain>
    </source>
</reference>
<dbReference type="PANTHER" id="PTHR43133:SF63">
    <property type="entry name" value="RNA POLYMERASE SIGMA FACTOR FECI-RELATED"/>
    <property type="match status" value="1"/>
</dbReference>
<evidence type="ECO:0000313" key="9">
    <source>
        <dbReference type="Proteomes" id="UP000831759"/>
    </source>
</evidence>
<dbReference type="RefSeq" id="WP_108727589.1">
    <property type="nucleotide sequence ID" value="NZ_CP022390.1"/>
</dbReference>
<evidence type="ECO:0000259" key="5">
    <source>
        <dbReference type="Pfam" id="PF08281"/>
    </source>
</evidence>
<evidence type="ECO:0000256" key="4">
    <source>
        <dbReference type="ARBA" id="ARBA00023163"/>
    </source>
</evidence>
<name>A0A3G2HW96_9BURK</name>
<evidence type="ECO:0000256" key="3">
    <source>
        <dbReference type="ARBA" id="ARBA00023082"/>
    </source>
</evidence>
<dbReference type="EMBL" id="CP032153">
    <property type="protein sequence ID" value="AYN21141.1"/>
    <property type="molecule type" value="Genomic_DNA"/>
</dbReference>
<dbReference type="Gene3D" id="1.10.10.10">
    <property type="entry name" value="Winged helix-like DNA-binding domain superfamily/Winged helix DNA-binding domain"/>
    <property type="match status" value="1"/>
</dbReference>
<keyword evidence="4" id="KW-0804">Transcription</keyword>
<dbReference type="InterPro" id="IPR036388">
    <property type="entry name" value="WH-like_DNA-bd_sf"/>
</dbReference>
<dbReference type="AlphaFoldDB" id="A0A3G2HW96"/>
<evidence type="ECO:0000313" key="7">
    <source>
        <dbReference type="EMBL" id="UQN34638.1"/>
    </source>
</evidence>
<dbReference type="GO" id="GO:0003677">
    <property type="term" value="F:DNA binding"/>
    <property type="evidence" value="ECO:0007669"/>
    <property type="project" value="InterPro"/>
</dbReference>
<proteinExistence type="inferred from homology"/>
<dbReference type="Pfam" id="PF08281">
    <property type="entry name" value="Sigma70_r4_2"/>
    <property type="match status" value="1"/>
</dbReference>
<keyword evidence="3" id="KW-0731">Sigma factor</keyword>
<dbReference type="GeneID" id="96869259"/>
<dbReference type="InterPro" id="IPR039425">
    <property type="entry name" value="RNA_pol_sigma-70-like"/>
</dbReference>
<dbReference type="OrthoDB" id="192021at2"/>
<dbReference type="GO" id="GO:0016987">
    <property type="term" value="F:sigma factor activity"/>
    <property type="evidence" value="ECO:0007669"/>
    <property type="project" value="UniProtKB-KW"/>
</dbReference>
<feature type="domain" description="RNA polymerase sigma factor 70 region 4 type 2" evidence="5">
    <location>
        <begin position="106"/>
        <end position="158"/>
    </location>
</feature>
<dbReference type="SUPFAM" id="SSF88659">
    <property type="entry name" value="Sigma3 and sigma4 domains of RNA polymerase sigma factors"/>
    <property type="match status" value="1"/>
</dbReference>
<comment type="similarity">
    <text evidence="1">Belongs to the sigma-70 factor family. ECF subfamily.</text>
</comment>
<dbReference type="KEGG" id="aaqu:D3M96_11760"/>
<evidence type="ECO:0000256" key="2">
    <source>
        <dbReference type="ARBA" id="ARBA00023015"/>
    </source>
</evidence>
<dbReference type="PANTHER" id="PTHR43133">
    <property type="entry name" value="RNA POLYMERASE ECF-TYPE SIGMA FACTO"/>
    <property type="match status" value="1"/>
</dbReference>
<organism evidence="6 8">
    <name type="scientific">Alcaligenes aquatilis</name>
    <dbReference type="NCBI Taxonomy" id="323284"/>
    <lineage>
        <taxon>Bacteria</taxon>
        <taxon>Pseudomonadati</taxon>
        <taxon>Pseudomonadota</taxon>
        <taxon>Betaproteobacteria</taxon>
        <taxon>Burkholderiales</taxon>
        <taxon>Alcaligenaceae</taxon>
        <taxon>Alcaligenes</taxon>
    </lineage>
</organism>
<dbReference type="InterPro" id="IPR014284">
    <property type="entry name" value="RNA_pol_sigma-70_dom"/>
</dbReference>